<reference evidence="2" key="1">
    <citation type="submission" date="2023-06" db="EMBL/GenBank/DDBJ databases">
        <title>Genomic of Parafulvivirga corallium.</title>
        <authorList>
            <person name="Wang G."/>
        </authorList>
    </citation>
    <scope>NUCLEOTIDE SEQUENCE</scope>
    <source>
        <strain evidence="2">BMA10</strain>
    </source>
</reference>
<accession>A0ABT8KNP7</accession>
<dbReference type="RefSeq" id="WP_346752356.1">
    <property type="nucleotide sequence ID" value="NZ_JAUJEA010000004.1"/>
</dbReference>
<protein>
    <submittedName>
        <fullName evidence="2">Uncharacterized protein</fullName>
    </submittedName>
</protein>
<sequence length="445" mass="51779">MNTALINSWNVIFDKVVNENKSHIIVSPRNFGEVEFRNSLLKYYESKQSIISIPTKLTNSSARNPFQFLFTQIPKSIITPGSKESENITVKDRIDFLNILDETLNNIRRKSLVFLLSCSWSYNPNELYNLIDMFHIMLSTHRKAKHLKIIVFDDFNLKFYSQELTNNFAFSEWDYFQTFYIERIHRNDGFEALAKFDCKNIDQALNNIGNHPGLLIETINILSARPEMNLDQLSNSLYDCYAIKYLIEKFSGKIDDYKNEILDFTKPKNLPSAKSIHLRELIRLGIIIRTEKALSELCPGIIRDLIMQKISKMYRNSSKNATSKVVLPIVKEWWFVSLLIGIISGGITSYILGSFNSFLIVSFLSFLVVFLKNPRRRFYRMGYGVIGLSALNKLPDFEYKLFEKNYLFHFKISDDPQIIGIVSMALILLAALLFWFDYKLDKNDQ</sequence>
<feature type="transmembrane region" description="Helical" evidence="1">
    <location>
        <begin position="418"/>
        <end position="436"/>
    </location>
</feature>
<organism evidence="2 3">
    <name type="scientific">Splendidivirga corallicola</name>
    <dbReference type="NCBI Taxonomy" id="3051826"/>
    <lineage>
        <taxon>Bacteria</taxon>
        <taxon>Pseudomonadati</taxon>
        <taxon>Bacteroidota</taxon>
        <taxon>Cytophagia</taxon>
        <taxon>Cytophagales</taxon>
        <taxon>Splendidivirgaceae</taxon>
        <taxon>Splendidivirga</taxon>
    </lineage>
</organism>
<name>A0ABT8KNP7_9BACT</name>
<evidence type="ECO:0000256" key="1">
    <source>
        <dbReference type="SAM" id="Phobius"/>
    </source>
</evidence>
<dbReference type="EMBL" id="JAUJEA010000004">
    <property type="protein sequence ID" value="MDN5202331.1"/>
    <property type="molecule type" value="Genomic_DNA"/>
</dbReference>
<keyword evidence="1" id="KW-0472">Membrane</keyword>
<dbReference type="Proteomes" id="UP001172082">
    <property type="component" value="Unassembled WGS sequence"/>
</dbReference>
<comment type="caution">
    <text evidence="2">The sequence shown here is derived from an EMBL/GenBank/DDBJ whole genome shotgun (WGS) entry which is preliminary data.</text>
</comment>
<keyword evidence="3" id="KW-1185">Reference proteome</keyword>
<evidence type="ECO:0000313" key="3">
    <source>
        <dbReference type="Proteomes" id="UP001172082"/>
    </source>
</evidence>
<feature type="transmembrane region" description="Helical" evidence="1">
    <location>
        <begin position="350"/>
        <end position="371"/>
    </location>
</feature>
<keyword evidence="1" id="KW-1133">Transmembrane helix</keyword>
<keyword evidence="1" id="KW-0812">Transmembrane</keyword>
<proteinExistence type="predicted"/>
<gene>
    <name evidence="2" type="ORF">QQ008_13175</name>
</gene>
<evidence type="ECO:0000313" key="2">
    <source>
        <dbReference type="EMBL" id="MDN5202331.1"/>
    </source>
</evidence>